<evidence type="ECO:0000313" key="7">
    <source>
        <dbReference type="EMBL" id="GEQ97282.1"/>
    </source>
</evidence>
<dbReference type="PANTHER" id="PTHR23427">
    <property type="entry name" value="SURFEIT LOCUS PROTEIN"/>
    <property type="match status" value="1"/>
</dbReference>
<evidence type="ECO:0000313" key="8">
    <source>
        <dbReference type="Proteomes" id="UP000322084"/>
    </source>
</evidence>
<organism evidence="7 8">
    <name type="scientific">Iodidimonas gelatinilytica</name>
    <dbReference type="NCBI Taxonomy" id="1236966"/>
    <lineage>
        <taxon>Bacteria</taxon>
        <taxon>Pseudomonadati</taxon>
        <taxon>Pseudomonadota</taxon>
        <taxon>Alphaproteobacteria</taxon>
        <taxon>Iodidimonadales</taxon>
        <taxon>Iodidimonadaceae</taxon>
        <taxon>Iodidimonas</taxon>
    </lineage>
</organism>
<keyword evidence="6" id="KW-1003">Cell membrane</keyword>
<dbReference type="AlphaFoldDB" id="A0A5A7MMQ3"/>
<dbReference type="Proteomes" id="UP000322084">
    <property type="component" value="Unassembled WGS sequence"/>
</dbReference>
<name>A0A5A7MMQ3_9PROT</name>
<evidence type="ECO:0000256" key="2">
    <source>
        <dbReference type="ARBA" id="ARBA00007165"/>
    </source>
</evidence>
<gene>
    <name evidence="7" type="primary">surf</name>
    <name evidence="7" type="ORF">JCM17844_09190</name>
</gene>
<comment type="similarity">
    <text evidence="2 6">Belongs to the SURF1 family.</text>
</comment>
<keyword evidence="4 6" id="KW-1133">Transmembrane helix</keyword>
<dbReference type="InterPro" id="IPR045214">
    <property type="entry name" value="Surf1/Surf4"/>
</dbReference>
<protein>
    <recommendedName>
        <fullName evidence="6">SURF1-like protein</fullName>
    </recommendedName>
</protein>
<keyword evidence="5 6" id="KW-0472">Membrane</keyword>
<feature type="transmembrane region" description="Helical" evidence="6">
    <location>
        <begin position="227"/>
        <end position="247"/>
    </location>
</feature>
<dbReference type="PROSITE" id="PS50895">
    <property type="entry name" value="SURF1"/>
    <property type="match status" value="1"/>
</dbReference>
<reference evidence="7 8" key="1">
    <citation type="submission" date="2019-09" db="EMBL/GenBank/DDBJ databases">
        <title>NBRP : Genome information of microbial organism related human and environment.</title>
        <authorList>
            <person name="Hattori M."/>
            <person name="Oshima K."/>
            <person name="Inaba H."/>
            <person name="Suda W."/>
            <person name="Sakamoto M."/>
            <person name="Iino T."/>
            <person name="Kitahara M."/>
            <person name="Oshida Y."/>
            <person name="Iida T."/>
            <person name="Kudo T."/>
            <person name="Itoh T."/>
            <person name="Ohkuma M."/>
        </authorList>
    </citation>
    <scope>NUCLEOTIDE SEQUENCE [LARGE SCALE GENOMIC DNA]</scope>
    <source>
        <strain evidence="7 8">Hi-2</strain>
    </source>
</reference>
<evidence type="ECO:0000256" key="3">
    <source>
        <dbReference type="ARBA" id="ARBA00022692"/>
    </source>
</evidence>
<accession>A0A5A7MMQ3</accession>
<proteinExistence type="inferred from homology"/>
<keyword evidence="3 6" id="KW-0812">Transmembrane</keyword>
<dbReference type="PANTHER" id="PTHR23427:SF2">
    <property type="entry name" value="SURFEIT LOCUS PROTEIN 1"/>
    <property type="match status" value="1"/>
</dbReference>
<dbReference type="EMBL" id="BKCL01000002">
    <property type="protein sequence ID" value="GEQ97282.1"/>
    <property type="molecule type" value="Genomic_DNA"/>
</dbReference>
<comment type="caution">
    <text evidence="7">The sequence shown here is derived from an EMBL/GenBank/DDBJ whole genome shotgun (WGS) entry which is preliminary data.</text>
</comment>
<dbReference type="GO" id="GO:0005886">
    <property type="term" value="C:plasma membrane"/>
    <property type="evidence" value="ECO:0007669"/>
    <property type="project" value="UniProtKB-SubCell"/>
</dbReference>
<evidence type="ECO:0000256" key="4">
    <source>
        <dbReference type="ARBA" id="ARBA00022989"/>
    </source>
</evidence>
<evidence type="ECO:0000256" key="6">
    <source>
        <dbReference type="RuleBase" id="RU363076"/>
    </source>
</evidence>
<dbReference type="Pfam" id="PF02104">
    <property type="entry name" value="SURF1"/>
    <property type="match status" value="1"/>
</dbReference>
<evidence type="ECO:0000256" key="1">
    <source>
        <dbReference type="ARBA" id="ARBA00004370"/>
    </source>
</evidence>
<sequence>MPSNIAIAPSKDLLNLGRRAMTVNPDRGFRPGLWPTIFTIFGLVLLVGLGTWQIQRLAWKTDLLADIAQRSAADPVPLPAELDDLTRWRYRPVTVTGRFDHAAEMAVHAGRGYHIITPLIRLDGGSPVLVVRGEVPPDGRDPDSRPDGQESGVVSVTGIVRLPSRPGLFVPKNDPQANLWYWRDLPAMAAHAGLQRVAPVFVEATQTAKGGWPRGGVTNYTISNNHLSYVITWYGLALALLAIYLVFGWRRPPSETGAKTGVKR</sequence>
<comment type="subcellular location">
    <subcellularLocation>
        <location evidence="6">Cell membrane</location>
        <topology evidence="6">Multi-pass membrane protein</topology>
    </subcellularLocation>
    <subcellularLocation>
        <location evidence="1">Membrane</location>
    </subcellularLocation>
</comment>
<dbReference type="CDD" id="cd06662">
    <property type="entry name" value="SURF1"/>
    <property type="match status" value="1"/>
</dbReference>
<evidence type="ECO:0000256" key="5">
    <source>
        <dbReference type="ARBA" id="ARBA00023136"/>
    </source>
</evidence>
<dbReference type="InterPro" id="IPR002994">
    <property type="entry name" value="Surf1/Shy1"/>
</dbReference>
<feature type="transmembrane region" description="Helical" evidence="6">
    <location>
        <begin position="33"/>
        <end position="52"/>
    </location>
</feature>